<evidence type="ECO:0000256" key="7">
    <source>
        <dbReference type="ARBA" id="ARBA00023224"/>
    </source>
</evidence>
<evidence type="ECO:0000313" key="12">
    <source>
        <dbReference type="Proteomes" id="UP001159428"/>
    </source>
</evidence>
<sequence length="361" mass="40647">MNISSDIFNNTRGTAVDEAARMATLTIFVLTFLFGSTGNLLVLLVVAKKHTRTLNDIFIIHLAVSDLSFILLCLPVFIYMQVSDFLGSLVYCKIIWPMMTVSFCAGIFTVTLMAVHRCKAILRPFEGVLEKRQLFLCFLVIWVLSFLVALPLIIVARVGPSGGCLEDWPTKEHKRGYTAVLAALQYFLPLIIIAVAYVMIGGELFFSKRRRSFTSPPRPAEEARKQENKKIAKVLATIVVSFAVCMLPTHVAWLLVDFGGNGGRKTAEVIFKFSDLLAVFHSCLNPLIYGTVTRQFRQDYVQYLKSTLVCRYKRILQAKPCQQHQASERFNTWTRGGQTTDLLEMDYRGPTQSTALIPQII</sequence>
<evidence type="ECO:0000256" key="5">
    <source>
        <dbReference type="ARBA" id="ARBA00023136"/>
    </source>
</evidence>
<dbReference type="CDD" id="cd00637">
    <property type="entry name" value="7tm_classA_rhodopsin-like"/>
    <property type="match status" value="1"/>
</dbReference>
<comment type="similarity">
    <text evidence="8">Belongs to the G-protein coupled receptor 1 family.</text>
</comment>
<feature type="transmembrane region" description="Helical" evidence="9">
    <location>
        <begin position="58"/>
        <end position="82"/>
    </location>
</feature>
<keyword evidence="4 8" id="KW-0297">G-protein coupled receptor</keyword>
<dbReference type="GO" id="GO:0004930">
    <property type="term" value="F:G protein-coupled receptor activity"/>
    <property type="evidence" value="ECO:0007669"/>
    <property type="project" value="UniProtKB-KW"/>
</dbReference>
<dbReference type="AlphaFoldDB" id="A0AAU9X7T3"/>
<dbReference type="Proteomes" id="UP001159428">
    <property type="component" value="Unassembled WGS sequence"/>
</dbReference>
<keyword evidence="7 8" id="KW-0807">Transducer</keyword>
<keyword evidence="2 8" id="KW-0812">Transmembrane</keyword>
<evidence type="ECO:0000256" key="8">
    <source>
        <dbReference type="RuleBase" id="RU000688"/>
    </source>
</evidence>
<keyword evidence="3 9" id="KW-1133">Transmembrane helix</keyword>
<keyword evidence="6 8" id="KW-0675">Receptor</keyword>
<dbReference type="PRINTS" id="PR00237">
    <property type="entry name" value="GPCRRHODOPSN"/>
</dbReference>
<dbReference type="InterPro" id="IPR017452">
    <property type="entry name" value="GPCR_Rhodpsn_7TM"/>
</dbReference>
<dbReference type="Pfam" id="PF00001">
    <property type="entry name" value="7tm_1"/>
    <property type="match status" value="1"/>
</dbReference>
<dbReference type="EMBL" id="CALNXJ010000032">
    <property type="protein sequence ID" value="CAH3139099.1"/>
    <property type="molecule type" value="Genomic_DNA"/>
</dbReference>
<name>A0AAU9X7T3_9CNID</name>
<accession>A0AAU9X7T3</accession>
<evidence type="ECO:0000313" key="11">
    <source>
        <dbReference type="EMBL" id="CAH3139099.1"/>
    </source>
</evidence>
<feature type="domain" description="G-protein coupled receptors family 1 profile" evidence="10">
    <location>
        <begin position="38"/>
        <end position="289"/>
    </location>
</feature>
<comment type="subcellular location">
    <subcellularLocation>
        <location evidence="1">Membrane</location>
        <topology evidence="1">Multi-pass membrane protein</topology>
    </subcellularLocation>
</comment>
<feature type="transmembrane region" description="Helical" evidence="9">
    <location>
        <begin position="135"/>
        <end position="156"/>
    </location>
</feature>
<dbReference type="Gene3D" id="1.20.1070.10">
    <property type="entry name" value="Rhodopsin 7-helix transmembrane proteins"/>
    <property type="match status" value="1"/>
</dbReference>
<proteinExistence type="inferred from homology"/>
<protein>
    <recommendedName>
        <fullName evidence="10">G-protein coupled receptors family 1 profile domain-containing protein</fullName>
    </recommendedName>
</protein>
<dbReference type="PANTHER" id="PTHR45695:SF9">
    <property type="entry name" value="LEUCOKININ RECEPTOR"/>
    <property type="match status" value="1"/>
</dbReference>
<feature type="transmembrane region" description="Helical" evidence="9">
    <location>
        <begin position="94"/>
        <end position="115"/>
    </location>
</feature>
<evidence type="ECO:0000256" key="9">
    <source>
        <dbReference type="SAM" id="Phobius"/>
    </source>
</evidence>
<dbReference type="GO" id="GO:0005886">
    <property type="term" value="C:plasma membrane"/>
    <property type="evidence" value="ECO:0007669"/>
    <property type="project" value="TreeGrafter"/>
</dbReference>
<feature type="transmembrane region" description="Helical" evidence="9">
    <location>
        <begin position="176"/>
        <end position="200"/>
    </location>
</feature>
<keyword evidence="12" id="KW-1185">Reference proteome</keyword>
<evidence type="ECO:0000259" key="10">
    <source>
        <dbReference type="PROSITE" id="PS50262"/>
    </source>
</evidence>
<comment type="caution">
    <text evidence="11">The sequence shown here is derived from an EMBL/GenBank/DDBJ whole genome shotgun (WGS) entry which is preliminary data.</text>
</comment>
<dbReference type="SUPFAM" id="SSF81321">
    <property type="entry name" value="Family A G protein-coupled receptor-like"/>
    <property type="match status" value="1"/>
</dbReference>
<dbReference type="PROSITE" id="PS00237">
    <property type="entry name" value="G_PROTEIN_RECEP_F1_1"/>
    <property type="match status" value="1"/>
</dbReference>
<dbReference type="InterPro" id="IPR000276">
    <property type="entry name" value="GPCR_Rhodpsn"/>
</dbReference>
<feature type="transmembrane region" description="Helical" evidence="9">
    <location>
        <begin position="234"/>
        <end position="256"/>
    </location>
</feature>
<evidence type="ECO:0000256" key="3">
    <source>
        <dbReference type="ARBA" id="ARBA00022989"/>
    </source>
</evidence>
<organism evidence="11 12">
    <name type="scientific">Pocillopora meandrina</name>
    <dbReference type="NCBI Taxonomy" id="46732"/>
    <lineage>
        <taxon>Eukaryota</taxon>
        <taxon>Metazoa</taxon>
        <taxon>Cnidaria</taxon>
        <taxon>Anthozoa</taxon>
        <taxon>Hexacorallia</taxon>
        <taxon>Scleractinia</taxon>
        <taxon>Astrocoeniina</taxon>
        <taxon>Pocilloporidae</taxon>
        <taxon>Pocillopora</taxon>
    </lineage>
</organism>
<gene>
    <name evidence="11" type="ORF">PMEA_00018354</name>
</gene>
<keyword evidence="5 9" id="KW-0472">Membrane</keyword>
<reference evidence="11 12" key="1">
    <citation type="submission" date="2022-05" db="EMBL/GenBank/DDBJ databases">
        <authorList>
            <consortium name="Genoscope - CEA"/>
            <person name="William W."/>
        </authorList>
    </citation>
    <scope>NUCLEOTIDE SEQUENCE [LARGE SCALE GENOMIC DNA]</scope>
</reference>
<feature type="transmembrane region" description="Helical" evidence="9">
    <location>
        <begin position="276"/>
        <end position="292"/>
    </location>
</feature>
<evidence type="ECO:0000256" key="1">
    <source>
        <dbReference type="ARBA" id="ARBA00004141"/>
    </source>
</evidence>
<dbReference type="PANTHER" id="PTHR45695">
    <property type="entry name" value="LEUCOKININ RECEPTOR-RELATED"/>
    <property type="match status" value="1"/>
</dbReference>
<evidence type="ECO:0000256" key="2">
    <source>
        <dbReference type="ARBA" id="ARBA00022692"/>
    </source>
</evidence>
<feature type="transmembrane region" description="Helical" evidence="9">
    <location>
        <begin position="20"/>
        <end position="46"/>
    </location>
</feature>
<dbReference type="PROSITE" id="PS50262">
    <property type="entry name" value="G_PROTEIN_RECEP_F1_2"/>
    <property type="match status" value="1"/>
</dbReference>
<evidence type="ECO:0000256" key="4">
    <source>
        <dbReference type="ARBA" id="ARBA00023040"/>
    </source>
</evidence>
<evidence type="ECO:0000256" key="6">
    <source>
        <dbReference type="ARBA" id="ARBA00023170"/>
    </source>
</evidence>